<dbReference type="Proteomes" id="UP000777482">
    <property type="component" value="Unassembled WGS sequence"/>
</dbReference>
<dbReference type="PANTHER" id="PTHR43827:SF13">
    <property type="entry name" value="ALDO_KETO REDUCTASE FAMILY PROTEIN"/>
    <property type="match status" value="1"/>
</dbReference>
<dbReference type="AlphaFoldDB" id="A0A9P7B7Z6"/>
<reference evidence="4 5" key="1">
    <citation type="submission" date="2020-11" db="EMBL/GenBank/DDBJ databases">
        <title>Kefir isolates.</title>
        <authorList>
            <person name="Marcisauskas S."/>
            <person name="Kim Y."/>
            <person name="Blasche S."/>
        </authorList>
    </citation>
    <scope>NUCLEOTIDE SEQUENCE [LARGE SCALE GENOMIC DNA]</scope>
    <source>
        <strain evidence="4 5">KR</strain>
    </source>
</reference>
<comment type="caution">
    <text evidence="4">The sequence shown here is derived from an EMBL/GenBank/DDBJ whole genome shotgun (WGS) entry which is preliminary data.</text>
</comment>
<dbReference type="CDD" id="cd19071">
    <property type="entry name" value="AKR_AKR1-5-like"/>
    <property type="match status" value="1"/>
</dbReference>
<dbReference type="Gene3D" id="3.20.20.100">
    <property type="entry name" value="NADP-dependent oxidoreductase domain"/>
    <property type="match status" value="1"/>
</dbReference>
<dbReference type="PANTHER" id="PTHR43827">
    <property type="entry name" value="2,5-DIKETO-D-GLUCONIC ACID REDUCTASE"/>
    <property type="match status" value="1"/>
</dbReference>
<dbReference type="Pfam" id="PF00248">
    <property type="entry name" value="Aldo_ket_red"/>
    <property type="match status" value="1"/>
</dbReference>
<name>A0A9P7B7Z6_RHOMI</name>
<dbReference type="SUPFAM" id="SSF51430">
    <property type="entry name" value="NAD(P)-linked oxidoreductase"/>
    <property type="match status" value="1"/>
</dbReference>
<evidence type="ECO:0000256" key="2">
    <source>
        <dbReference type="PIRSR" id="PIRSR000097-3"/>
    </source>
</evidence>
<gene>
    <name evidence="4" type="ORF">C6P46_000642</name>
</gene>
<dbReference type="PROSITE" id="PS00063">
    <property type="entry name" value="ALDOKETO_REDUCTASE_3"/>
    <property type="match status" value="1"/>
</dbReference>
<feature type="domain" description="NADP-dependent oxidoreductase" evidence="3">
    <location>
        <begin position="88"/>
        <end position="305"/>
    </location>
</feature>
<evidence type="ECO:0000256" key="1">
    <source>
        <dbReference type="PIRSR" id="PIRSR000097-2"/>
    </source>
</evidence>
<dbReference type="InterPro" id="IPR018170">
    <property type="entry name" value="Aldo/ket_reductase_CS"/>
</dbReference>
<organism evidence="4 5">
    <name type="scientific">Rhodotorula mucilaginosa</name>
    <name type="common">Yeast</name>
    <name type="synonym">Rhodotorula rubra</name>
    <dbReference type="NCBI Taxonomy" id="5537"/>
    <lineage>
        <taxon>Eukaryota</taxon>
        <taxon>Fungi</taxon>
        <taxon>Dikarya</taxon>
        <taxon>Basidiomycota</taxon>
        <taxon>Pucciniomycotina</taxon>
        <taxon>Microbotryomycetes</taxon>
        <taxon>Sporidiobolales</taxon>
        <taxon>Sporidiobolaceae</taxon>
        <taxon>Rhodotorula</taxon>
    </lineage>
</organism>
<dbReference type="InterPro" id="IPR036812">
    <property type="entry name" value="NAD(P)_OxRdtase_dom_sf"/>
</dbReference>
<accession>A0A9P7B7Z6</accession>
<feature type="site" description="Lowers pKa of active site Tyr" evidence="2">
    <location>
        <position position="117"/>
    </location>
</feature>
<keyword evidence="5" id="KW-1185">Reference proteome</keyword>
<evidence type="ECO:0000259" key="3">
    <source>
        <dbReference type="Pfam" id="PF00248"/>
    </source>
</evidence>
<dbReference type="PIRSF" id="PIRSF000097">
    <property type="entry name" value="AKR"/>
    <property type="match status" value="1"/>
</dbReference>
<evidence type="ECO:0000313" key="4">
    <source>
        <dbReference type="EMBL" id="KAG0665016.1"/>
    </source>
</evidence>
<evidence type="ECO:0000313" key="5">
    <source>
        <dbReference type="Proteomes" id="UP000777482"/>
    </source>
</evidence>
<dbReference type="GO" id="GO:0016491">
    <property type="term" value="F:oxidoreductase activity"/>
    <property type="evidence" value="ECO:0007669"/>
    <property type="project" value="InterPro"/>
</dbReference>
<dbReference type="PRINTS" id="PR00069">
    <property type="entry name" value="ALDKETRDTASE"/>
</dbReference>
<dbReference type="InterPro" id="IPR023210">
    <property type="entry name" value="NADP_OxRdtase_dom"/>
</dbReference>
<proteinExistence type="predicted"/>
<dbReference type="InterPro" id="IPR020471">
    <property type="entry name" value="AKR"/>
</dbReference>
<feature type="binding site" evidence="1">
    <location>
        <position position="152"/>
    </location>
    <ligand>
        <name>substrate</name>
    </ligand>
</feature>
<protein>
    <recommendedName>
        <fullName evidence="3">NADP-dependent oxidoreductase domain-containing protein</fullName>
    </recommendedName>
</protein>
<sequence length="319" mass="35345">MGAEHAVASPFTLSSTVRLRNGAQMPRLGFGVFQSTNAKASTAHALAMGYRIHARLQAYRLGALLYAIVRDSDFQRVRLTAGRISADHNEEEVCAAVKKFNEAMPNQGNGKVWLTTKVMGNEHGTEQTRKAVDESVAIAAKYGLKWDLFLLHDPTAGKQKRLEAWKVLIEKRDAGVLQSIGVSNFGVEHLKQIKEAGLETPEVNQIELHPFAQQKPIVEYCQQEGIVVEAYCPILRGQRFDDPTLQKLAKKHDVSVPQILIRWSLQKGFVPLPKSDTPGRIQANADLENFELDASDMQDLDALDEGAKGAISWNPVDRP</sequence>
<dbReference type="OrthoDB" id="416253at2759"/>
<dbReference type="EMBL" id="PUHQ01000011">
    <property type="protein sequence ID" value="KAG0665016.1"/>
    <property type="molecule type" value="Genomic_DNA"/>
</dbReference>